<evidence type="ECO:0000313" key="3">
    <source>
        <dbReference type="EnsemblPlants" id="PAC:32945582.CDS.1"/>
    </source>
</evidence>
<dbReference type="AlphaFoldDB" id="A0A2K1ITC7"/>
<dbReference type="EnsemblPlants" id="Pp3c20_200V3.1">
    <property type="protein sequence ID" value="PAC:32947902.CDS.1"/>
    <property type="gene ID" value="Pp3c20_200"/>
</dbReference>
<name>A0A2K1ITC7_PHYPA</name>
<evidence type="ECO:0000313" key="2">
    <source>
        <dbReference type="EMBL" id="PNR32534.1"/>
    </source>
</evidence>
<evidence type="ECO:0000313" key="1">
    <source>
        <dbReference type="EMBL" id="PNR32530.1"/>
    </source>
</evidence>
<dbReference type="Gramene" id="Pp3c20_124V3.1">
    <property type="protein sequence ID" value="PAC:32945582.CDS.1"/>
    <property type="gene ID" value="Pp3c20_124"/>
</dbReference>
<evidence type="ECO:0000313" key="4">
    <source>
        <dbReference type="Proteomes" id="UP000006727"/>
    </source>
</evidence>
<dbReference type="EnsemblPlants" id="Pp3c20_124V3.1">
    <property type="protein sequence ID" value="PAC:32945582.CDS.1"/>
    <property type="gene ID" value="Pp3c20_124"/>
</dbReference>
<dbReference type="EMBL" id="ABEU02000020">
    <property type="protein sequence ID" value="PNR32534.1"/>
    <property type="molecule type" value="Genomic_DNA"/>
</dbReference>
<reference evidence="1 4" key="1">
    <citation type="journal article" date="2008" name="Science">
        <title>The Physcomitrella genome reveals evolutionary insights into the conquest of land by plants.</title>
        <authorList>
            <person name="Rensing S."/>
            <person name="Lang D."/>
            <person name="Zimmer A."/>
            <person name="Terry A."/>
            <person name="Salamov A."/>
            <person name="Shapiro H."/>
            <person name="Nishiyama T."/>
            <person name="Perroud P.-F."/>
            <person name="Lindquist E."/>
            <person name="Kamisugi Y."/>
            <person name="Tanahashi T."/>
            <person name="Sakakibara K."/>
            <person name="Fujita T."/>
            <person name="Oishi K."/>
            <person name="Shin-I T."/>
            <person name="Kuroki Y."/>
            <person name="Toyoda A."/>
            <person name="Suzuki Y."/>
            <person name="Hashimoto A."/>
            <person name="Yamaguchi K."/>
            <person name="Sugano A."/>
            <person name="Kohara Y."/>
            <person name="Fujiyama A."/>
            <person name="Anterola A."/>
            <person name="Aoki S."/>
            <person name="Ashton N."/>
            <person name="Barbazuk W.B."/>
            <person name="Barker E."/>
            <person name="Bennetzen J."/>
            <person name="Bezanilla M."/>
            <person name="Blankenship R."/>
            <person name="Cho S.H."/>
            <person name="Dutcher S."/>
            <person name="Estelle M."/>
            <person name="Fawcett J.A."/>
            <person name="Gundlach H."/>
            <person name="Hanada K."/>
            <person name="Heyl A."/>
            <person name="Hicks K.A."/>
            <person name="Hugh J."/>
            <person name="Lohr M."/>
            <person name="Mayer K."/>
            <person name="Melkozernov A."/>
            <person name="Murata T."/>
            <person name="Nelson D."/>
            <person name="Pils B."/>
            <person name="Prigge M."/>
            <person name="Reiss B."/>
            <person name="Renner T."/>
            <person name="Rombauts S."/>
            <person name="Rushton P."/>
            <person name="Sanderfoot A."/>
            <person name="Schween G."/>
            <person name="Shiu S.-H."/>
            <person name="Stueber K."/>
            <person name="Theodoulou F.L."/>
            <person name="Tu H."/>
            <person name="Van de Peer Y."/>
            <person name="Verrier P.J."/>
            <person name="Waters E."/>
            <person name="Wood A."/>
            <person name="Yang L."/>
            <person name="Cove D."/>
            <person name="Cuming A."/>
            <person name="Hasebe M."/>
            <person name="Lucas S."/>
            <person name="Mishler D.B."/>
            <person name="Reski R."/>
            <person name="Grigoriev I."/>
            <person name="Quatrano R.S."/>
            <person name="Boore J.L."/>
        </authorList>
    </citation>
    <scope>NUCLEOTIDE SEQUENCE [LARGE SCALE GENOMIC DNA]</scope>
    <source>
        <strain evidence="3 4">cv. Gransden 2004</strain>
    </source>
</reference>
<protein>
    <submittedName>
        <fullName evidence="1 3">Uncharacterized protein</fullName>
    </submittedName>
</protein>
<accession>A0A2K1ITC7</accession>
<reference evidence="3" key="3">
    <citation type="submission" date="2020-12" db="UniProtKB">
        <authorList>
            <consortium name="EnsemblPlants"/>
        </authorList>
    </citation>
    <scope>IDENTIFICATION</scope>
</reference>
<reference evidence="1 4" key="2">
    <citation type="journal article" date="2018" name="Plant J.">
        <title>The Physcomitrella patens chromosome-scale assembly reveals moss genome structure and evolution.</title>
        <authorList>
            <person name="Lang D."/>
            <person name="Ullrich K.K."/>
            <person name="Murat F."/>
            <person name="Fuchs J."/>
            <person name="Jenkins J."/>
            <person name="Haas F.B."/>
            <person name="Piednoel M."/>
            <person name="Gundlach H."/>
            <person name="Van Bel M."/>
            <person name="Meyberg R."/>
            <person name="Vives C."/>
            <person name="Morata J."/>
            <person name="Symeonidi A."/>
            <person name="Hiss M."/>
            <person name="Muchero W."/>
            <person name="Kamisugi Y."/>
            <person name="Saleh O."/>
            <person name="Blanc G."/>
            <person name="Decker E.L."/>
            <person name="van Gessel N."/>
            <person name="Grimwood J."/>
            <person name="Hayes R.D."/>
            <person name="Graham S.W."/>
            <person name="Gunter L.E."/>
            <person name="McDaniel S.F."/>
            <person name="Hoernstein S.N.W."/>
            <person name="Larsson A."/>
            <person name="Li F.W."/>
            <person name="Perroud P.F."/>
            <person name="Phillips J."/>
            <person name="Ranjan P."/>
            <person name="Rokshar D.S."/>
            <person name="Rothfels C.J."/>
            <person name="Schneider L."/>
            <person name="Shu S."/>
            <person name="Stevenson D.W."/>
            <person name="Thummler F."/>
            <person name="Tillich M."/>
            <person name="Villarreal Aguilar J.C."/>
            <person name="Widiez T."/>
            <person name="Wong G.K."/>
            <person name="Wymore A."/>
            <person name="Zhang Y."/>
            <person name="Zimmer A.D."/>
            <person name="Quatrano R.S."/>
            <person name="Mayer K.F.X."/>
            <person name="Goodstein D."/>
            <person name="Casacuberta J.M."/>
            <person name="Vandepoele K."/>
            <person name="Reski R."/>
            <person name="Cuming A.C."/>
            <person name="Tuskan G.A."/>
            <person name="Maumus F."/>
            <person name="Salse J."/>
            <person name="Schmutz J."/>
            <person name="Rensing S.A."/>
        </authorList>
    </citation>
    <scope>NUCLEOTIDE SEQUENCE [LARGE SCALE GENOMIC DNA]</scope>
    <source>
        <strain evidence="3 4">cv. Gransden 2004</strain>
    </source>
</reference>
<keyword evidence="4" id="KW-1185">Reference proteome</keyword>
<proteinExistence type="predicted"/>
<sequence length="61" mass="6594">MAAWALCITIPDDRGDESFADDLNMGRGIVSGRVALLLRSTEIPPHRPNDLLPPSRLPTPG</sequence>
<gene>
    <name evidence="1" type="ORF">PHYPA_024472</name>
    <name evidence="2" type="ORF">PHYPA_024476</name>
</gene>
<dbReference type="Proteomes" id="UP000006727">
    <property type="component" value="Chromosome 20"/>
</dbReference>
<dbReference type="EMBL" id="ABEU02000020">
    <property type="protein sequence ID" value="PNR32530.1"/>
    <property type="molecule type" value="Genomic_DNA"/>
</dbReference>
<organism evidence="1">
    <name type="scientific">Physcomitrium patens</name>
    <name type="common">Spreading-leaved earth moss</name>
    <name type="synonym">Physcomitrella patens</name>
    <dbReference type="NCBI Taxonomy" id="3218"/>
    <lineage>
        <taxon>Eukaryota</taxon>
        <taxon>Viridiplantae</taxon>
        <taxon>Streptophyta</taxon>
        <taxon>Embryophyta</taxon>
        <taxon>Bryophyta</taxon>
        <taxon>Bryophytina</taxon>
        <taxon>Bryopsida</taxon>
        <taxon>Funariidae</taxon>
        <taxon>Funariales</taxon>
        <taxon>Funariaceae</taxon>
        <taxon>Physcomitrium</taxon>
    </lineage>
</organism>
<dbReference type="Gramene" id="Pp3c20_200V3.1">
    <property type="protein sequence ID" value="PAC:32947902.CDS.1"/>
    <property type="gene ID" value="Pp3c20_200"/>
</dbReference>
<dbReference type="InParanoid" id="A0A2K1ITC7"/>